<accession>A0A914KPI8</accession>
<dbReference type="WBParaSite" id="Minc3s00068g03386">
    <property type="protein sequence ID" value="Minc3s00068g03386"/>
    <property type="gene ID" value="Minc3s00068g03386"/>
</dbReference>
<keyword evidence="1" id="KW-0812">Transmembrane</keyword>
<dbReference type="Proteomes" id="UP000887563">
    <property type="component" value="Unplaced"/>
</dbReference>
<proteinExistence type="predicted"/>
<feature type="transmembrane region" description="Helical" evidence="1">
    <location>
        <begin position="14"/>
        <end position="32"/>
    </location>
</feature>
<evidence type="ECO:0000256" key="1">
    <source>
        <dbReference type="SAM" id="Phobius"/>
    </source>
</evidence>
<dbReference type="AlphaFoldDB" id="A0A914KPI8"/>
<reference evidence="3" key="1">
    <citation type="submission" date="2022-11" db="UniProtKB">
        <authorList>
            <consortium name="WormBaseParasite"/>
        </authorList>
    </citation>
    <scope>IDENTIFICATION</scope>
</reference>
<organism evidence="2 3">
    <name type="scientific">Meloidogyne incognita</name>
    <name type="common">Southern root-knot nematode worm</name>
    <name type="synonym">Oxyuris incognita</name>
    <dbReference type="NCBI Taxonomy" id="6306"/>
    <lineage>
        <taxon>Eukaryota</taxon>
        <taxon>Metazoa</taxon>
        <taxon>Ecdysozoa</taxon>
        <taxon>Nematoda</taxon>
        <taxon>Chromadorea</taxon>
        <taxon>Rhabditida</taxon>
        <taxon>Tylenchina</taxon>
        <taxon>Tylenchomorpha</taxon>
        <taxon>Tylenchoidea</taxon>
        <taxon>Meloidogynidae</taxon>
        <taxon>Meloidogyninae</taxon>
        <taxon>Meloidogyne</taxon>
        <taxon>Meloidogyne incognita group</taxon>
    </lineage>
</organism>
<evidence type="ECO:0000313" key="2">
    <source>
        <dbReference type="Proteomes" id="UP000887563"/>
    </source>
</evidence>
<evidence type="ECO:0000313" key="3">
    <source>
        <dbReference type="WBParaSite" id="Minc3s00068g03386"/>
    </source>
</evidence>
<name>A0A914KPI8_MELIC</name>
<keyword evidence="1" id="KW-1133">Transmembrane helix</keyword>
<protein>
    <submittedName>
        <fullName evidence="3">Uncharacterized protein</fullName>
    </submittedName>
</protein>
<keyword evidence="2" id="KW-1185">Reference proteome</keyword>
<sequence>MAFFQFMCPIVSDWILWVVLRFLIQVPIIYYCSKPKPSPVSRPQFQRLVSFSN</sequence>
<keyword evidence="1" id="KW-0472">Membrane</keyword>